<dbReference type="InterPro" id="IPR017871">
    <property type="entry name" value="ABC_transporter-like_CS"/>
</dbReference>
<keyword evidence="10" id="KW-1185">Reference proteome</keyword>
<evidence type="ECO:0000259" key="7">
    <source>
        <dbReference type="PROSITE" id="PS50893"/>
    </source>
</evidence>
<dbReference type="InterPro" id="IPR003593">
    <property type="entry name" value="AAA+_ATPase"/>
</dbReference>
<keyword evidence="4 9" id="KW-0067">ATP-binding</keyword>
<dbReference type="InterPro" id="IPR005116">
    <property type="entry name" value="Transp-assoc_OB_typ1"/>
</dbReference>
<keyword evidence="2 5" id="KW-0500">Molybdenum</keyword>
<dbReference type="InterPro" id="IPR004606">
    <property type="entry name" value="Mop_domain"/>
</dbReference>
<protein>
    <submittedName>
        <fullName evidence="9">Molybdate transport system ATP-binding protein</fullName>
    </submittedName>
</protein>
<sequence length="390" mass="40380">MAEEGEPPPRGRRSGEVGDGASRAGAEPAEGLSAELRVPRSMFTLDVDLRVPAGEVLAVLGPNGSGKSTLLSALTGSVLVERGRVRLRDRTWLDTGRGVDLPTHRRSVGLLAQRAMLFPHLSALDNVAFGPRAAGTRKSGARGIARDWLERLGLGELAGRAPARLSGGQAQRVALARALAAEPDVLLLDEPLSALDVDAAPAMRGLLHRTLAAQRAPCVLVTHDVLDAVVLADRVVVLDEGGVVERGRTGDVLSRPRTAYTARIAGLNLLAGRATERGVELAGGELRGHVVERVEPGAPAAATFSPAAVAVHRARPEGSPRNVLAVRLVGVEPRGDAIRLRGEHGPPGSGAALAADVTPSAVAELGLGTGEEVFFAVKATEVAVHPVSDG</sequence>
<feature type="region of interest" description="Disordered" evidence="6">
    <location>
        <begin position="1"/>
        <end position="33"/>
    </location>
</feature>
<dbReference type="InterPro" id="IPR027417">
    <property type="entry name" value="P-loop_NTPase"/>
</dbReference>
<dbReference type="AlphaFoldDB" id="A0A1H1EV78"/>
<proteinExistence type="predicted"/>
<evidence type="ECO:0000256" key="2">
    <source>
        <dbReference type="ARBA" id="ARBA00022505"/>
    </source>
</evidence>
<dbReference type="SUPFAM" id="SSF50331">
    <property type="entry name" value="MOP-like"/>
    <property type="match status" value="1"/>
</dbReference>
<name>A0A1H1EV78_9ACTN</name>
<dbReference type="EMBL" id="FNKO01000002">
    <property type="protein sequence ID" value="SDQ92518.1"/>
    <property type="molecule type" value="Genomic_DNA"/>
</dbReference>
<dbReference type="STRING" id="995062.SAMN04489718_2699"/>
<feature type="domain" description="Mop" evidence="8">
    <location>
        <begin position="317"/>
        <end position="386"/>
    </location>
</feature>
<dbReference type="SMART" id="SM00382">
    <property type="entry name" value="AAA"/>
    <property type="match status" value="1"/>
</dbReference>
<feature type="domain" description="ABC transporter" evidence="7">
    <location>
        <begin position="27"/>
        <end position="265"/>
    </location>
</feature>
<dbReference type="PANTHER" id="PTHR42781">
    <property type="entry name" value="SPERMIDINE/PUTRESCINE IMPORT ATP-BINDING PROTEIN POTA"/>
    <property type="match status" value="1"/>
</dbReference>
<dbReference type="InterPro" id="IPR008995">
    <property type="entry name" value="Mo/tungstate-bd_C_term_dom"/>
</dbReference>
<dbReference type="GO" id="GO:0015689">
    <property type="term" value="P:molybdate ion transport"/>
    <property type="evidence" value="ECO:0007669"/>
    <property type="project" value="InterPro"/>
</dbReference>
<dbReference type="Pfam" id="PF00005">
    <property type="entry name" value="ABC_tran"/>
    <property type="match status" value="1"/>
</dbReference>
<dbReference type="Gene3D" id="3.40.50.300">
    <property type="entry name" value="P-loop containing nucleotide triphosphate hydrolases"/>
    <property type="match status" value="1"/>
</dbReference>
<evidence type="ECO:0000256" key="4">
    <source>
        <dbReference type="ARBA" id="ARBA00022840"/>
    </source>
</evidence>
<reference evidence="10" key="1">
    <citation type="submission" date="2016-10" db="EMBL/GenBank/DDBJ databases">
        <authorList>
            <person name="Varghese N."/>
            <person name="Submissions S."/>
        </authorList>
    </citation>
    <scope>NUCLEOTIDE SEQUENCE [LARGE SCALE GENOMIC DNA]</scope>
    <source>
        <strain evidence="10">DSM 45459</strain>
    </source>
</reference>
<dbReference type="InterPro" id="IPR003439">
    <property type="entry name" value="ABC_transporter-like_ATP-bd"/>
</dbReference>
<evidence type="ECO:0000256" key="1">
    <source>
        <dbReference type="ARBA" id="ARBA00022448"/>
    </source>
</evidence>
<accession>A0A1H1EV78</accession>
<dbReference type="PROSITE" id="PS50893">
    <property type="entry name" value="ABC_TRANSPORTER_2"/>
    <property type="match status" value="1"/>
</dbReference>
<dbReference type="Proteomes" id="UP000199301">
    <property type="component" value="Unassembled WGS sequence"/>
</dbReference>
<dbReference type="Gene3D" id="2.40.50.100">
    <property type="match status" value="1"/>
</dbReference>
<dbReference type="GO" id="GO:0005524">
    <property type="term" value="F:ATP binding"/>
    <property type="evidence" value="ECO:0007669"/>
    <property type="project" value="UniProtKB-KW"/>
</dbReference>
<evidence type="ECO:0000313" key="10">
    <source>
        <dbReference type="Proteomes" id="UP000199301"/>
    </source>
</evidence>
<organism evidence="9 10">
    <name type="scientific">Actinopolyspora saharensis</name>
    <dbReference type="NCBI Taxonomy" id="995062"/>
    <lineage>
        <taxon>Bacteria</taxon>
        <taxon>Bacillati</taxon>
        <taxon>Actinomycetota</taxon>
        <taxon>Actinomycetes</taxon>
        <taxon>Actinopolysporales</taxon>
        <taxon>Actinopolysporaceae</taxon>
        <taxon>Actinopolyspora</taxon>
    </lineage>
</organism>
<dbReference type="PANTHER" id="PTHR42781:SF4">
    <property type="entry name" value="SPERMIDINE_PUTRESCINE IMPORT ATP-BINDING PROTEIN POTA"/>
    <property type="match status" value="1"/>
</dbReference>
<gene>
    <name evidence="9" type="ORF">SAMN04489718_2699</name>
</gene>
<evidence type="ECO:0000256" key="3">
    <source>
        <dbReference type="ARBA" id="ARBA00022741"/>
    </source>
</evidence>
<evidence type="ECO:0000256" key="6">
    <source>
        <dbReference type="SAM" id="MobiDB-lite"/>
    </source>
</evidence>
<evidence type="ECO:0000256" key="5">
    <source>
        <dbReference type="PROSITE-ProRule" id="PRU01213"/>
    </source>
</evidence>
<keyword evidence="3" id="KW-0547">Nucleotide-binding</keyword>
<dbReference type="GO" id="GO:0016887">
    <property type="term" value="F:ATP hydrolysis activity"/>
    <property type="evidence" value="ECO:0007669"/>
    <property type="project" value="InterPro"/>
</dbReference>
<feature type="compositionally biased region" description="Basic and acidic residues" evidence="6">
    <location>
        <begin position="7"/>
        <end position="16"/>
    </location>
</feature>
<evidence type="ECO:0000259" key="8">
    <source>
        <dbReference type="PROSITE" id="PS51866"/>
    </source>
</evidence>
<evidence type="ECO:0000313" key="9">
    <source>
        <dbReference type="EMBL" id="SDQ92518.1"/>
    </source>
</evidence>
<dbReference type="PROSITE" id="PS51866">
    <property type="entry name" value="MOP"/>
    <property type="match status" value="1"/>
</dbReference>
<dbReference type="Pfam" id="PF03459">
    <property type="entry name" value="TOBE"/>
    <property type="match status" value="1"/>
</dbReference>
<keyword evidence="1" id="KW-0813">Transport</keyword>
<dbReference type="PROSITE" id="PS00211">
    <property type="entry name" value="ABC_TRANSPORTER_1"/>
    <property type="match status" value="1"/>
</dbReference>
<dbReference type="SUPFAM" id="SSF52540">
    <property type="entry name" value="P-loop containing nucleoside triphosphate hydrolases"/>
    <property type="match status" value="1"/>
</dbReference>
<dbReference type="InterPro" id="IPR050093">
    <property type="entry name" value="ABC_SmlMolc_Importer"/>
</dbReference>